<dbReference type="EC" id="2.3.1.-" evidence="2"/>
<sequence length="171" mass="18890">MSSSKKNNPGADSAQALAGVNLEEAKQALAKLPVLGPVIWLYARDPVRKFMFLGDTDWALMPPIVLDQCRLYTKNGIPFAFVTWAKVSDAVDARLRSGQPKIAPHEWNSGPHLWLIDVVAPFGQMDETLKEMRETLFLGVAVHALMPQAGKPGQVRLQEWPPVTDPAKITH</sequence>
<dbReference type="GO" id="GO:0005737">
    <property type="term" value="C:cytoplasm"/>
    <property type="evidence" value="ECO:0007669"/>
    <property type="project" value="UniProtKB-SubCell"/>
</dbReference>
<organism evidence="3 4">
    <name type="scientific">Sulfuriferula plumbiphila</name>
    <dbReference type="NCBI Taxonomy" id="171865"/>
    <lineage>
        <taxon>Bacteria</taxon>
        <taxon>Pseudomonadati</taxon>
        <taxon>Pseudomonadota</taxon>
        <taxon>Betaproteobacteria</taxon>
        <taxon>Nitrosomonadales</taxon>
        <taxon>Sulfuricellaceae</taxon>
        <taxon>Sulfuriferula</taxon>
    </lineage>
</organism>
<evidence type="ECO:0000313" key="3">
    <source>
        <dbReference type="EMBL" id="GEP30984.1"/>
    </source>
</evidence>
<dbReference type="GO" id="GO:0016746">
    <property type="term" value="F:acyltransferase activity"/>
    <property type="evidence" value="ECO:0007669"/>
    <property type="project" value="UniProtKB-UniRule"/>
</dbReference>
<dbReference type="AlphaFoldDB" id="A0A512L931"/>
<dbReference type="PRINTS" id="PR01489">
    <property type="entry name" value="RTXTOXINC"/>
</dbReference>
<comment type="function">
    <text evidence="2">Involved in fatty acylation of protoxin at internal lysine residues, thereby converting it to the active toxin.</text>
</comment>
<reference evidence="3 4" key="1">
    <citation type="submission" date="2019-07" db="EMBL/GenBank/DDBJ databases">
        <title>Whole genome shotgun sequence of Thiobacillus plumbophilus NBRC 107929.</title>
        <authorList>
            <person name="Hosoyama A."/>
            <person name="Uohara A."/>
            <person name="Ohji S."/>
            <person name="Ichikawa N."/>
        </authorList>
    </citation>
    <scope>NUCLEOTIDE SEQUENCE [LARGE SCALE GENOMIC DNA]</scope>
    <source>
        <strain evidence="3 4">NBRC 107929</strain>
    </source>
</reference>
<keyword evidence="4" id="KW-1185">Reference proteome</keyword>
<comment type="similarity">
    <text evidence="1 2">Belongs to the RTX toxin acyltransferase family.</text>
</comment>
<dbReference type="GO" id="GO:0031640">
    <property type="term" value="P:killing of cells of another organism"/>
    <property type="evidence" value="ECO:0007669"/>
    <property type="project" value="UniProtKB-KW"/>
</dbReference>
<evidence type="ECO:0000256" key="1">
    <source>
        <dbReference type="ARBA" id="ARBA00005686"/>
    </source>
</evidence>
<dbReference type="RefSeq" id="WP_147073550.1">
    <property type="nucleotide sequence ID" value="NZ_AP021884.1"/>
</dbReference>
<comment type="caution">
    <text evidence="3">The sequence shown here is derived from an EMBL/GenBank/DDBJ whole genome shotgun (WGS) entry which is preliminary data.</text>
</comment>
<dbReference type="EMBL" id="BKAD01000021">
    <property type="protein sequence ID" value="GEP30984.1"/>
    <property type="molecule type" value="Genomic_DNA"/>
</dbReference>
<evidence type="ECO:0000256" key="2">
    <source>
        <dbReference type="RuleBase" id="RU368102"/>
    </source>
</evidence>
<keyword evidence="2" id="KW-0012">Acyltransferase</keyword>
<accession>A0A512L931</accession>
<name>A0A512L931_9PROT</name>
<keyword evidence="2" id="KW-0963">Cytoplasm</keyword>
<proteinExistence type="inferred from homology"/>
<gene>
    <name evidence="3" type="ORF">TPL01_21220</name>
</gene>
<evidence type="ECO:0000313" key="4">
    <source>
        <dbReference type="Proteomes" id="UP000321337"/>
    </source>
</evidence>
<dbReference type="OrthoDB" id="8596436at2"/>
<dbReference type="Pfam" id="PF02794">
    <property type="entry name" value="HlyC"/>
    <property type="match status" value="1"/>
</dbReference>
<dbReference type="GO" id="GO:0009404">
    <property type="term" value="P:toxin metabolic process"/>
    <property type="evidence" value="ECO:0007669"/>
    <property type="project" value="UniProtKB-UniRule"/>
</dbReference>
<dbReference type="Proteomes" id="UP000321337">
    <property type="component" value="Unassembled WGS sequence"/>
</dbReference>
<comment type="subcellular location">
    <subcellularLocation>
        <location evidence="2">Cytoplasm</location>
    </subcellularLocation>
</comment>
<dbReference type="InterPro" id="IPR003996">
    <property type="entry name" value="RTX_toxin-activating_protC_bac"/>
</dbReference>
<keyword evidence="2" id="KW-0808">Transferase</keyword>
<protein>
    <recommendedName>
        <fullName evidence="2">RTX toxin-activating lysine-acyltransferase</fullName>
        <ecNumber evidence="2">2.3.1.-</ecNumber>
    </recommendedName>
</protein>
<keyword evidence="2" id="KW-0204">Cytolysis</keyword>